<comment type="similarity">
    <text evidence="2 13">Belongs to the pyruvate kinase family.</text>
</comment>
<evidence type="ECO:0000313" key="16">
    <source>
        <dbReference type="EMBL" id="ABW67929.1"/>
    </source>
</evidence>
<keyword evidence="7 13" id="KW-0418">Kinase</keyword>
<dbReference type="PANTHER" id="PTHR11817">
    <property type="entry name" value="PYRUVATE KINASE"/>
    <property type="match status" value="1"/>
</dbReference>
<dbReference type="GO" id="GO:0005524">
    <property type="term" value="F:ATP binding"/>
    <property type="evidence" value="ECO:0007669"/>
    <property type="project" value="UniProtKB-KW"/>
</dbReference>
<dbReference type="SUPFAM" id="SSF50800">
    <property type="entry name" value="PK beta-barrel domain-like"/>
    <property type="match status" value="1"/>
</dbReference>
<dbReference type="EC" id="2.7.1.40" evidence="3 12"/>
<sequence length="478" mass="51317">MQTKLIATIGPRSRDRAVIEKLVAVGVTIFRLNFSHAGPGDFADVIQSVREIEQQTGTILTLMGDLSGPKIRIGEVAGAPLSVATGQLVRLGPARAKGAFGDALYLPLELAEILEQLKPGAPVILSDGIPVFRVRKRLDTEAGPVFELETQNSGLVSSNKGISFPGLAIDLPALTAKDRSDVAAALDVGIDALALSFVQKSQDVVDLKKEMEHHGRQVPVIVKIERMNAIDHFQEIVAEADVIMVARGDLGLECSLPALPVIQKRIIDMCAEHQKPVVVATQMLLSMVHNPLPTRAEVADVANAIMDGADAVMLSEETAVGEYPVEAAGMLAQVAEHTERFMAEKMGGPRRPRGKEQVGKHLAYSACLVADHAGSRALACHTVSGHTAATLSACRPARTVYALSPHLEALRYANFLWGVKPVHVDDRIADHLDRVEHFISTSGAFVPGESIVITSGQPTPGQRHNDTNQIKIYYKGNT</sequence>
<protein>
    <recommendedName>
        <fullName evidence="3 12">Pyruvate kinase</fullName>
        <ecNumber evidence="3 12">2.7.1.40</ecNumber>
    </recommendedName>
</protein>
<dbReference type="GO" id="GO:0030955">
    <property type="term" value="F:potassium ion binding"/>
    <property type="evidence" value="ECO:0007669"/>
    <property type="project" value="UniProtKB-UniRule"/>
</dbReference>
<dbReference type="Pfam" id="PF00224">
    <property type="entry name" value="PK"/>
    <property type="match status" value="1"/>
</dbReference>
<evidence type="ECO:0000256" key="6">
    <source>
        <dbReference type="ARBA" id="ARBA00022741"/>
    </source>
</evidence>
<dbReference type="InterPro" id="IPR036918">
    <property type="entry name" value="Pyrv_Knase_C_sf"/>
</dbReference>
<keyword evidence="17" id="KW-1185">Reference proteome</keyword>
<keyword evidence="11 16" id="KW-0670">Pyruvate</keyword>
<dbReference type="GO" id="GO:0000287">
    <property type="term" value="F:magnesium ion binding"/>
    <property type="evidence" value="ECO:0007669"/>
    <property type="project" value="UniProtKB-UniRule"/>
</dbReference>
<evidence type="ECO:0000256" key="2">
    <source>
        <dbReference type="ARBA" id="ARBA00008663"/>
    </source>
</evidence>
<dbReference type="Gene3D" id="3.20.20.60">
    <property type="entry name" value="Phosphoenolpyruvate-binding domains"/>
    <property type="match status" value="1"/>
</dbReference>
<comment type="catalytic activity">
    <reaction evidence="13">
        <text>pyruvate + ATP = phosphoenolpyruvate + ADP + H(+)</text>
        <dbReference type="Rhea" id="RHEA:18157"/>
        <dbReference type="ChEBI" id="CHEBI:15361"/>
        <dbReference type="ChEBI" id="CHEBI:15378"/>
        <dbReference type="ChEBI" id="CHEBI:30616"/>
        <dbReference type="ChEBI" id="CHEBI:58702"/>
        <dbReference type="ChEBI" id="CHEBI:456216"/>
        <dbReference type="EC" id="2.7.1.40"/>
    </reaction>
</comment>
<keyword evidence="4 13" id="KW-0808">Transferase</keyword>
<dbReference type="NCBIfam" id="TIGR01064">
    <property type="entry name" value="pyruv_kin"/>
    <property type="match status" value="1"/>
</dbReference>
<evidence type="ECO:0000256" key="3">
    <source>
        <dbReference type="ARBA" id="ARBA00012142"/>
    </source>
</evidence>
<dbReference type="InterPro" id="IPR040442">
    <property type="entry name" value="Pyrv_kinase-like_dom_sf"/>
</dbReference>
<dbReference type="InterPro" id="IPR001697">
    <property type="entry name" value="Pyr_Knase"/>
</dbReference>
<feature type="domain" description="Pyruvate kinase barrel" evidence="14">
    <location>
        <begin position="2"/>
        <end position="327"/>
    </location>
</feature>
<dbReference type="Gene3D" id="2.40.33.10">
    <property type="entry name" value="PK beta-barrel domain-like"/>
    <property type="match status" value="1"/>
</dbReference>
<dbReference type="SUPFAM" id="SSF52935">
    <property type="entry name" value="PK C-terminal domain-like"/>
    <property type="match status" value="1"/>
</dbReference>
<proteinExistence type="inferred from homology"/>
<comment type="pathway">
    <text evidence="1 13">Carbohydrate degradation; glycolysis; pyruvate from D-glyceraldehyde 3-phosphate: step 5/5.</text>
</comment>
<dbReference type="InterPro" id="IPR011037">
    <property type="entry name" value="Pyrv_Knase-like_insert_dom_sf"/>
</dbReference>
<organism evidence="16 17">
    <name type="scientific">Desulfosudis oleivorans (strain DSM 6200 / JCM 39069 / Hxd3)</name>
    <name type="common">Desulfococcus oleovorans</name>
    <dbReference type="NCBI Taxonomy" id="96561"/>
    <lineage>
        <taxon>Bacteria</taxon>
        <taxon>Pseudomonadati</taxon>
        <taxon>Thermodesulfobacteriota</taxon>
        <taxon>Desulfobacteria</taxon>
        <taxon>Desulfobacterales</taxon>
        <taxon>Desulfosudaceae</taxon>
        <taxon>Desulfosudis</taxon>
    </lineage>
</organism>
<evidence type="ECO:0000313" key="17">
    <source>
        <dbReference type="Proteomes" id="UP000008561"/>
    </source>
</evidence>
<dbReference type="Proteomes" id="UP000008561">
    <property type="component" value="Chromosome"/>
</dbReference>
<dbReference type="Pfam" id="PF02887">
    <property type="entry name" value="PK_C"/>
    <property type="match status" value="1"/>
</dbReference>
<gene>
    <name evidence="16" type="ordered locus">Dole_2125</name>
</gene>
<feature type="domain" description="Pyruvate kinase C-terminal" evidence="15">
    <location>
        <begin position="362"/>
        <end position="472"/>
    </location>
</feature>
<dbReference type="InterPro" id="IPR015793">
    <property type="entry name" value="Pyrv_Knase_brl"/>
</dbReference>
<evidence type="ECO:0000256" key="10">
    <source>
        <dbReference type="ARBA" id="ARBA00023152"/>
    </source>
</evidence>
<keyword evidence="6" id="KW-0547">Nucleotide-binding</keyword>
<evidence type="ECO:0000259" key="15">
    <source>
        <dbReference type="Pfam" id="PF02887"/>
    </source>
</evidence>
<dbReference type="HOGENOM" id="CLU_015439_0_2_7"/>
<keyword evidence="9 13" id="KW-0460">Magnesium</keyword>
<evidence type="ECO:0000259" key="14">
    <source>
        <dbReference type="Pfam" id="PF00224"/>
    </source>
</evidence>
<reference evidence="16 17" key="1">
    <citation type="submission" date="2007-10" db="EMBL/GenBank/DDBJ databases">
        <title>Complete sequence of Desulfococcus oleovorans Hxd3.</title>
        <authorList>
            <consortium name="US DOE Joint Genome Institute"/>
            <person name="Copeland A."/>
            <person name="Lucas S."/>
            <person name="Lapidus A."/>
            <person name="Barry K."/>
            <person name="Glavina del Rio T."/>
            <person name="Dalin E."/>
            <person name="Tice H."/>
            <person name="Pitluck S."/>
            <person name="Kiss H."/>
            <person name="Brettin T."/>
            <person name="Bruce D."/>
            <person name="Detter J.C."/>
            <person name="Han C."/>
            <person name="Schmutz J."/>
            <person name="Larimer F."/>
            <person name="Land M."/>
            <person name="Hauser L."/>
            <person name="Kyrpides N."/>
            <person name="Kim E."/>
            <person name="Wawrik B."/>
            <person name="Richardson P."/>
        </authorList>
    </citation>
    <scope>NUCLEOTIDE SEQUENCE [LARGE SCALE GENOMIC DNA]</scope>
    <source>
        <strain evidence="17">DSM 6200 / JCM 39069 / Hxd3</strain>
    </source>
</reference>
<dbReference type="eggNOG" id="COG0469">
    <property type="taxonomic scope" value="Bacteria"/>
</dbReference>
<evidence type="ECO:0000256" key="9">
    <source>
        <dbReference type="ARBA" id="ARBA00022842"/>
    </source>
</evidence>
<evidence type="ECO:0000256" key="12">
    <source>
        <dbReference type="NCBIfam" id="TIGR01064"/>
    </source>
</evidence>
<dbReference type="PRINTS" id="PR01050">
    <property type="entry name" value="PYRUVTKNASE"/>
</dbReference>
<dbReference type="InterPro" id="IPR015806">
    <property type="entry name" value="Pyrv_Knase_insert_dom_sf"/>
</dbReference>
<keyword evidence="8" id="KW-0067">ATP-binding</keyword>
<dbReference type="OrthoDB" id="9812123at2"/>
<evidence type="ECO:0000256" key="11">
    <source>
        <dbReference type="ARBA" id="ARBA00023317"/>
    </source>
</evidence>
<accession>A8ZTZ6</accession>
<evidence type="ECO:0000256" key="7">
    <source>
        <dbReference type="ARBA" id="ARBA00022777"/>
    </source>
</evidence>
<keyword evidence="10 13" id="KW-0324">Glycolysis</keyword>
<dbReference type="InterPro" id="IPR015795">
    <property type="entry name" value="Pyrv_Knase_C"/>
</dbReference>
<name>A8ZTZ6_DESOH</name>
<dbReference type="UniPathway" id="UPA00109">
    <property type="reaction ID" value="UER00188"/>
</dbReference>
<dbReference type="KEGG" id="dol:Dole_2125"/>
<keyword evidence="5" id="KW-0479">Metal-binding</keyword>
<dbReference type="InterPro" id="IPR015813">
    <property type="entry name" value="Pyrv/PenolPyrv_kinase-like_dom"/>
</dbReference>
<dbReference type="Gene3D" id="3.40.1380.20">
    <property type="entry name" value="Pyruvate kinase, C-terminal domain"/>
    <property type="match status" value="1"/>
</dbReference>
<dbReference type="NCBIfam" id="NF004491">
    <property type="entry name" value="PRK05826.1"/>
    <property type="match status" value="1"/>
</dbReference>
<dbReference type="EMBL" id="CP000859">
    <property type="protein sequence ID" value="ABW67929.1"/>
    <property type="molecule type" value="Genomic_DNA"/>
</dbReference>
<evidence type="ECO:0000256" key="13">
    <source>
        <dbReference type="RuleBase" id="RU000504"/>
    </source>
</evidence>
<dbReference type="SUPFAM" id="SSF51621">
    <property type="entry name" value="Phosphoenolpyruvate/pyruvate domain"/>
    <property type="match status" value="1"/>
</dbReference>
<dbReference type="GO" id="GO:0016301">
    <property type="term" value="F:kinase activity"/>
    <property type="evidence" value="ECO:0007669"/>
    <property type="project" value="UniProtKB-KW"/>
</dbReference>
<dbReference type="GO" id="GO:0004743">
    <property type="term" value="F:pyruvate kinase activity"/>
    <property type="evidence" value="ECO:0007669"/>
    <property type="project" value="UniProtKB-UniRule"/>
</dbReference>
<dbReference type="RefSeq" id="WP_012175541.1">
    <property type="nucleotide sequence ID" value="NC_009943.1"/>
</dbReference>
<dbReference type="STRING" id="96561.Dole_2125"/>
<evidence type="ECO:0000256" key="1">
    <source>
        <dbReference type="ARBA" id="ARBA00004997"/>
    </source>
</evidence>
<evidence type="ECO:0000256" key="4">
    <source>
        <dbReference type="ARBA" id="ARBA00022679"/>
    </source>
</evidence>
<evidence type="ECO:0000256" key="5">
    <source>
        <dbReference type="ARBA" id="ARBA00022723"/>
    </source>
</evidence>
<dbReference type="AlphaFoldDB" id="A8ZTZ6"/>
<evidence type="ECO:0000256" key="8">
    <source>
        <dbReference type="ARBA" id="ARBA00022840"/>
    </source>
</evidence>